<protein>
    <submittedName>
        <fullName evidence="2">Uncharacterized protein</fullName>
    </submittedName>
</protein>
<feature type="transmembrane region" description="Helical" evidence="1">
    <location>
        <begin position="76"/>
        <end position="96"/>
    </location>
</feature>
<reference evidence="2" key="1">
    <citation type="submission" date="2018-05" db="EMBL/GenBank/DDBJ databases">
        <authorList>
            <person name="Lanie J.A."/>
            <person name="Ng W.-L."/>
            <person name="Kazmierczak K.M."/>
            <person name="Andrzejewski T.M."/>
            <person name="Davidsen T.M."/>
            <person name="Wayne K.J."/>
            <person name="Tettelin H."/>
            <person name="Glass J.I."/>
            <person name="Rusch D."/>
            <person name="Podicherti R."/>
            <person name="Tsui H.-C.T."/>
            <person name="Winkler M.E."/>
        </authorList>
    </citation>
    <scope>NUCLEOTIDE SEQUENCE</scope>
</reference>
<proteinExistence type="predicted"/>
<dbReference type="AlphaFoldDB" id="A0A382LMC5"/>
<keyword evidence="1" id="KW-1133">Transmembrane helix</keyword>
<gene>
    <name evidence="2" type="ORF">METZ01_LOCUS290570</name>
</gene>
<feature type="transmembrane region" description="Helical" evidence="1">
    <location>
        <begin position="51"/>
        <end position="69"/>
    </location>
</feature>
<evidence type="ECO:0000313" key="2">
    <source>
        <dbReference type="EMBL" id="SVC37716.1"/>
    </source>
</evidence>
<organism evidence="2">
    <name type="scientific">marine metagenome</name>
    <dbReference type="NCBI Taxonomy" id="408172"/>
    <lineage>
        <taxon>unclassified sequences</taxon>
        <taxon>metagenomes</taxon>
        <taxon>ecological metagenomes</taxon>
    </lineage>
</organism>
<sequence>MFQKYNDTPAAICLGIYFLGGIFYVFQLLFMTETWLAGEEIGPEAIGVARVLGFAFLGYNIGLIWTYVNGPDGQKIYFISLLVAQIGTLLNIWHQHLFAEKMTLLDDAIIVSVLTALLLIGYLRIRSRL</sequence>
<feature type="transmembrane region" description="Helical" evidence="1">
    <location>
        <begin position="12"/>
        <end position="31"/>
    </location>
</feature>
<keyword evidence="1" id="KW-0472">Membrane</keyword>
<name>A0A382LMC5_9ZZZZ</name>
<feature type="transmembrane region" description="Helical" evidence="1">
    <location>
        <begin position="108"/>
        <end position="125"/>
    </location>
</feature>
<keyword evidence="1" id="KW-0812">Transmembrane</keyword>
<accession>A0A382LMC5</accession>
<dbReference type="EMBL" id="UINC01087927">
    <property type="protein sequence ID" value="SVC37716.1"/>
    <property type="molecule type" value="Genomic_DNA"/>
</dbReference>
<evidence type="ECO:0000256" key="1">
    <source>
        <dbReference type="SAM" id="Phobius"/>
    </source>
</evidence>